<dbReference type="EMBL" id="BGZK01001084">
    <property type="protein sequence ID" value="GBP70726.1"/>
    <property type="molecule type" value="Genomic_DNA"/>
</dbReference>
<dbReference type="AlphaFoldDB" id="A0A4C1Y4B3"/>
<comment type="caution">
    <text evidence="2">The sequence shown here is derived from an EMBL/GenBank/DDBJ whole genome shotgun (WGS) entry which is preliminary data.</text>
</comment>
<feature type="region of interest" description="Disordered" evidence="1">
    <location>
        <begin position="1"/>
        <end position="41"/>
    </location>
</feature>
<organism evidence="2 3">
    <name type="scientific">Eumeta variegata</name>
    <name type="common">Bagworm moth</name>
    <name type="synonym">Eumeta japonica</name>
    <dbReference type="NCBI Taxonomy" id="151549"/>
    <lineage>
        <taxon>Eukaryota</taxon>
        <taxon>Metazoa</taxon>
        <taxon>Ecdysozoa</taxon>
        <taxon>Arthropoda</taxon>
        <taxon>Hexapoda</taxon>
        <taxon>Insecta</taxon>
        <taxon>Pterygota</taxon>
        <taxon>Neoptera</taxon>
        <taxon>Endopterygota</taxon>
        <taxon>Lepidoptera</taxon>
        <taxon>Glossata</taxon>
        <taxon>Ditrysia</taxon>
        <taxon>Tineoidea</taxon>
        <taxon>Psychidae</taxon>
        <taxon>Oiketicinae</taxon>
        <taxon>Eumeta</taxon>
    </lineage>
</organism>
<evidence type="ECO:0000313" key="2">
    <source>
        <dbReference type="EMBL" id="GBP70726.1"/>
    </source>
</evidence>
<proteinExistence type="predicted"/>
<reference evidence="2 3" key="1">
    <citation type="journal article" date="2019" name="Commun. Biol.">
        <title>The bagworm genome reveals a unique fibroin gene that provides high tensile strength.</title>
        <authorList>
            <person name="Kono N."/>
            <person name="Nakamura H."/>
            <person name="Ohtoshi R."/>
            <person name="Tomita M."/>
            <person name="Numata K."/>
            <person name="Arakawa K."/>
        </authorList>
    </citation>
    <scope>NUCLEOTIDE SEQUENCE [LARGE SCALE GENOMIC DNA]</scope>
</reference>
<evidence type="ECO:0000256" key="1">
    <source>
        <dbReference type="SAM" id="MobiDB-lite"/>
    </source>
</evidence>
<name>A0A4C1Y4B3_EUMVA</name>
<protein>
    <submittedName>
        <fullName evidence="2">Uncharacterized protein</fullName>
    </submittedName>
</protein>
<keyword evidence="3" id="KW-1185">Reference proteome</keyword>
<evidence type="ECO:0000313" key="3">
    <source>
        <dbReference type="Proteomes" id="UP000299102"/>
    </source>
</evidence>
<sequence>MSTINKAPALDRGGPRRTSKRARELHSAAGGRGQRGPLGNEETYVPLSLESITTPRCDRAGSAVARIGSIEGCLVPDLRTSYARALLTARPA</sequence>
<accession>A0A4C1Y4B3</accession>
<dbReference type="Proteomes" id="UP000299102">
    <property type="component" value="Unassembled WGS sequence"/>
</dbReference>
<gene>
    <name evidence="2" type="ORF">EVAR_51025_1</name>
</gene>